<evidence type="ECO:0000256" key="4">
    <source>
        <dbReference type="ARBA" id="ARBA00023136"/>
    </source>
</evidence>
<evidence type="ECO:0000256" key="6">
    <source>
        <dbReference type="ARBA" id="ARBA00023237"/>
    </source>
</evidence>
<dbReference type="PANTHER" id="PTHR30203:SF33">
    <property type="entry name" value="BLR4455 PROTEIN"/>
    <property type="match status" value="1"/>
</dbReference>
<dbReference type="SUPFAM" id="SSF56954">
    <property type="entry name" value="Outer membrane efflux proteins (OEP)"/>
    <property type="match status" value="1"/>
</dbReference>
<evidence type="ECO:0000256" key="1">
    <source>
        <dbReference type="ARBA" id="ARBA00007613"/>
    </source>
</evidence>
<dbReference type="GO" id="GO:0015562">
    <property type="term" value="F:efflux transmembrane transporter activity"/>
    <property type="evidence" value="ECO:0007669"/>
    <property type="project" value="InterPro"/>
</dbReference>
<feature type="region of interest" description="Disordered" evidence="9">
    <location>
        <begin position="108"/>
        <end position="128"/>
    </location>
</feature>
<protein>
    <submittedName>
        <fullName evidence="10">Putative lipoprotein</fullName>
    </submittedName>
</protein>
<keyword evidence="2 8" id="KW-1134">Transmembrane beta strand</keyword>
<dbReference type="STRING" id="1301098.PKB_3030"/>
<dbReference type="KEGG" id="pkc:PKB_3030"/>
<gene>
    <name evidence="10" type="ORF">PKB_3030</name>
</gene>
<dbReference type="Gene3D" id="1.20.1600.10">
    <property type="entry name" value="Outer membrane efflux proteins (OEP)"/>
    <property type="match status" value="1"/>
</dbReference>
<feature type="chain" id="PRO_5001431634" evidence="8">
    <location>
        <begin position="26"/>
        <end position="470"/>
    </location>
</feature>
<evidence type="ECO:0000256" key="3">
    <source>
        <dbReference type="ARBA" id="ARBA00022692"/>
    </source>
</evidence>
<dbReference type="NCBIfam" id="TIGR01845">
    <property type="entry name" value="outer_NodT"/>
    <property type="match status" value="1"/>
</dbReference>
<proteinExistence type="inferred from homology"/>
<name>A0A024HIP4_PSEKB</name>
<keyword evidence="3 8" id="KW-0812">Transmembrane</keyword>
<keyword evidence="6" id="KW-0998">Cell outer membrane</keyword>
<reference evidence="10 11" key="1">
    <citation type="submission" date="2013-03" db="EMBL/GenBank/DDBJ databases">
        <authorList>
            <person name="Linke B."/>
        </authorList>
    </citation>
    <scope>NUCLEOTIDE SEQUENCE [LARGE SCALE GENOMIC DNA]</scope>
    <source>
        <strain evidence="10 11">B13</strain>
    </source>
</reference>
<comment type="similarity">
    <text evidence="1 8">Belongs to the outer membrane factor (OMF) (TC 1.B.17) family.</text>
</comment>
<sequence length="470" mass="50397">MRIPHKRALLLLALLGLGACSLAPAYQPPLPAMPAHYSDAHGDWLPAQPADRVPAHWWQRYADPRLDSLQQQLERANPTLAAAVAHYDAARAAAREIAAARAPQAGLSAQALRQRQSDDRPLRGSDQPDIYDSDTLALGLNLDLDLWGRLRNLAAAGQAEARATGDDLAAARLSLQGELTHQYLALRGLDQQAAILGQSLDAYAQALRMTQARYDNGIASELDLARAEHQLDDARAQRDEVIGQRRLLEHAIAELLGEDAARFGIAPDVALPALPQVPAELPSTLLQRRPDIAAAERRLYAANAGIGVARAAWLPDLDLGALVGGQSAGSGNLLGAGNRIWALGPLASLPLLDGGRRHAAERGARAEFDEASAHYKATVLRALREVEDPLGQLRDLQAEAIDQDRATHAAEHARDLAETSYRNGAVSYLDVISAQTAALQARLHSQALQTRRLQASAQLLVALGGDWHAG</sequence>
<dbReference type="RefSeq" id="WP_043252888.1">
    <property type="nucleotide sequence ID" value="NZ_HG322950.1"/>
</dbReference>
<dbReference type="HOGENOM" id="CLU_012817_13_1_6"/>
<dbReference type="eggNOG" id="COG1538">
    <property type="taxonomic scope" value="Bacteria"/>
</dbReference>
<evidence type="ECO:0000256" key="2">
    <source>
        <dbReference type="ARBA" id="ARBA00022452"/>
    </source>
</evidence>
<comment type="subcellular location">
    <subcellularLocation>
        <location evidence="8">Cell outer membrane</location>
        <topology evidence="8">Lipid-anchor</topology>
    </subcellularLocation>
</comment>
<dbReference type="PATRIC" id="fig|1301098.3.peg.3057"/>
<dbReference type="PROSITE" id="PS51257">
    <property type="entry name" value="PROKAR_LIPOPROTEIN"/>
    <property type="match status" value="1"/>
</dbReference>
<evidence type="ECO:0000256" key="8">
    <source>
        <dbReference type="RuleBase" id="RU362097"/>
    </source>
</evidence>
<keyword evidence="5 8" id="KW-0564">Palmitate</keyword>
<dbReference type="InterPro" id="IPR003423">
    <property type="entry name" value="OMP_efflux"/>
</dbReference>
<accession>A0A024HIP4</accession>
<evidence type="ECO:0000313" key="11">
    <source>
        <dbReference type="Proteomes" id="UP000025241"/>
    </source>
</evidence>
<dbReference type="OrthoDB" id="9770517at2"/>
<dbReference type="EMBL" id="HG322950">
    <property type="protein sequence ID" value="CDF84377.1"/>
    <property type="molecule type" value="Genomic_DNA"/>
</dbReference>
<reference evidence="10 11" key="2">
    <citation type="submission" date="2014-05" db="EMBL/GenBank/DDBJ databases">
        <title>Genome sequence of the 3-chlorobenzoate degrading bacterium Pseudomonas knackmussii B13 shows multiple evidence for horizontal gene transfer.</title>
        <authorList>
            <person name="Miyazaki R."/>
            <person name="Bertelli C."/>
            <person name="Falquet L."/>
            <person name="Robinson-Rechavi M."/>
            <person name="Gharib W."/>
            <person name="Roy S."/>
            <person name="Van der Meer J.R."/>
        </authorList>
    </citation>
    <scope>NUCLEOTIDE SEQUENCE [LARGE SCALE GENOMIC DNA]</scope>
    <source>
        <strain evidence="10 11">B13</strain>
    </source>
</reference>
<evidence type="ECO:0000256" key="5">
    <source>
        <dbReference type="ARBA" id="ARBA00023139"/>
    </source>
</evidence>
<organism evidence="10 11">
    <name type="scientific">Pseudomonas knackmussii (strain DSM 6978 / CCUG 54928 / LMG 23759 / B13)</name>
    <dbReference type="NCBI Taxonomy" id="1301098"/>
    <lineage>
        <taxon>Bacteria</taxon>
        <taxon>Pseudomonadati</taxon>
        <taxon>Pseudomonadota</taxon>
        <taxon>Gammaproteobacteria</taxon>
        <taxon>Pseudomonadales</taxon>
        <taxon>Pseudomonadaceae</taxon>
        <taxon>Pseudomonas</taxon>
    </lineage>
</organism>
<evidence type="ECO:0000256" key="7">
    <source>
        <dbReference type="ARBA" id="ARBA00023288"/>
    </source>
</evidence>
<keyword evidence="7 8" id="KW-0449">Lipoprotein</keyword>
<keyword evidence="8" id="KW-0732">Signal</keyword>
<dbReference type="Pfam" id="PF02321">
    <property type="entry name" value="OEP"/>
    <property type="match status" value="2"/>
</dbReference>
<dbReference type="InterPro" id="IPR010131">
    <property type="entry name" value="MdtP/NodT-like"/>
</dbReference>
<evidence type="ECO:0000313" key="10">
    <source>
        <dbReference type="EMBL" id="CDF84377.1"/>
    </source>
</evidence>
<dbReference type="GO" id="GO:0009279">
    <property type="term" value="C:cell outer membrane"/>
    <property type="evidence" value="ECO:0007669"/>
    <property type="project" value="UniProtKB-SubCell"/>
</dbReference>
<dbReference type="PANTHER" id="PTHR30203">
    <property type="entry name" value="OUTER MEMBRANE CATION EFFLUX PROTEIN"/>
    <property type="match status" value="1"/>
</dbReference>
<dbReference type="AlphaFoldDB" id="A0A024HIP4"/>
<dbReference type="Gene3D" id="2.20.200.10">
    <property type="entry name" value="Outer membrane efflux proteins (OEP)"/>
    <property type="match status" value="1"/>
</dbReference>
<feature type="signal peptide" evidence="8">
    <location>
        <begin position="1"/>
        <end position="25"/>
    </location>
</feature>
<dbReference type="Proteomes" id="UP000025241">
    <property type="component" value="Chromosome I"/>
</dbReference>
<keyword evidence="11" id="KW-1185">Reference proteome</keyword>
<keyword evidence="4 8" id="KW-0472">Membrane</keyword>
<evidence type="ECO:0000256" key="9">
    <source>
        <dbReference type="SAM" id="MobiDB-lite"/>
    </source>
</evidence>